<dbReference type="AlphaFoldDB" id="A0AAD3TRC7"/>
<keyword evidence="4" id="KW-1185">Reference proteome</keyword>
<protein>
    <recommendedName>
        <fullName evidence="2">Methylated-DNA-[protein]-cysteine S-methyltransferase DNA binding domain-containing protein</fullName>
    </recommendedName>
</protein>
<dbReference type="InterPro" id="IPR014048">
    <property type="entry name" value="MethylDNA_cys_MeTrfase_DNA-bd"/>
</dbReference>
<accession>A0AAD3TRC7</accession>
<dbReference type="Pfam" id="PF01035">
    <property type="entry name" value="DNA_binding_1"/>
    <property type="match status" value="1"/>
</dbReference>
<comment type="caution">
    <text evidence="3">The sequence shown here is derived from an EMBL/GenBank/DDBJ whole genome shotgun (WGS) entry which is preliminary data.</text>
</comment>
<organism evidence="3 4">
    <name type="scientific">Cutaneotrichosporon spelunceum</name>
    <dbReference type="NCBI Taxonomy" id="1672016"/>
    <lineage>
        <taxon>Eukaryota</taxon>
        <taxon>Fungi</taxon>
        <taxon>Dikarya</taxon>
        <taxon>Basidiomycota</taxon>
        <taxon>Agaricomycotina</taxon>
        <taxon>Tremellomycetes</taxon>
        <taxon>Trichosporonales</taxon>
        <taxon>Trichosporonaceae</taxon>
        <taxon>Cutaneotrichosporon</taxon>
    </lineage>
</organism>
<dbReference type="CDD" id="cd06445">
    <property type="entry name" value="ATase"/>
    <property type="match status" value="1"/>
</dbReference>
<evidence type="ECO:0000259" key="2">
    <source>
        <dbReference type="Pfam" id="PF01035"/>
    </source>
</evidence>
<dbReference type="InterPro" id="IPR036217">
    <property type="entry name" value="MethylDNA_cys_MeTrfase_DNAb"/>
</dbReference>
<dbReference type="GO" id="GO:0003824">
    <property type="term" value="F:catalytic activity"/>
    <property type="evidence" value="ECO:0007669"/>
    <property type="project" value="InterPro"/>
</dbReference>
<evidence type="ECO:0000313" key="3">
    <source>
        <dbReference type="EMBL" id="GMK55334.1"/>
    </source>
</evidence>
<evidence type="ECO:0000256" key="1">
    <source>
        <dbReference type="ARBA" id="ARBA00022763"/>
    </source>
</evidence>
<dbReference type="InterPro" id="IPR052520">
    <property type="entry name" value="ATL_DNA_repair"/>
</dbReference>
<evidence type="ECO:0000313" key="4">
    <source>
        <dbReference type="Proteomes" id="UP001222932"/>
    </source>
</evidence>
<reference evidence="3" key="2">
    <citation type="submission" date="2023-06" db="EMBL/GenBank/DDBJ databases">
        <authorList>
            <person name="Kobayashi Y."/>
            <person name="Kayamori A."/>
            <person name="Aoki K."/>
            <person name="Shiwa Y."/>
            <person name="Fujita N."/>
            <person name="Sugita T."/>
            <person name="Iwasaki W."/>
            <person name="Tanaka N."/>
            <person name="Takashima M."/>
        </authorList>
    </citation>
    <scope>NUCLEOTIDE SEQUENCE</scope>
    <source>
        <strain evidence="3">HIS016</strain>
    </source>
</reference>
<dbReference type="Proteomes" id="UP001222932">
    <property type="component" value="Unassembled WGS sequence"/>
</dbReference>
<feature type="domain" description="Methylated-DNA-[protein]-cysteine S-methyltransferase DNA binding" evidence="2">
    <location>
        <begin position="9"/>
        <end position="90"/>
    </location>
</feature>
<name>A0AAD3TRC7_9TREE</name>
<reference evidence="3" key="1">
    <citation type="journal article" date="2023" name="BMC Genomics">
        <title>Chromosome-level genome assemblies of Cutaneotrichosporon spp. (Trichosporonales, Basidiomycota) reveal imbalanced evolution between nucleotide sequences and chromosome synteny.</title>
        <authorList>
            <person name="Kobayashi Y."/>
            <person name="Kayamori A."/>
            <person name="Aoki K."/>
            <person name="Shiwa Y."/>
            <person name="Matsutani M."/>
            <person name="Fujita N."/>
            <person name="Sugita T."/>
            <person name="Iwasaki W."/>
            <person name="Tanaka N."/>
            <person name="Takashima M."/>
        </authorList>
    </citation>
    <scope>NUCLEOTIDE SEQUENCE</scope>
    <source>
        <strain evidence="3">HIS016</strain>
    </source>
</reference>
<dbReference type="EMBL" id="BTCM01000002">
    <property type="protein sequence ID" value="GMK55334.1"/>
    <property type="molecule type" value="Genomic_DNA"/>
</dbReference>
<sequence length="141" mass="15064">MGDNVAEVTARTYAICYAIPPGRVTTYGHIAKLAGYPNYSRHVGNALKSLPAGTPVPWFRVISSKGIISPRGDGGRGVARQRERLEADGVEVETVSALGERVDMRRYGWFPERGEQTLDAWIEAHIGPAAVGGVEGDAAGD</sequence>
<dbReference type="SUPFAM" id="SSF46767">
    <property type="entry name" value="Methylated DNA-protein cysteine methyltransferase, C-terminal domain"/>
    <property type="match status" value="1"/>
</dbReference>
<keyword evidence="1" id="KW-0227">DNA damage</keyword>
<dbReference type="Gene3D" id="1.10.10.10">
    <property type="entry name" value="Winged helix-like DNA-binding domain superfamily/Winged helix DNA-binding domain"/>
    <property type="match status" value="1"/>
</dbReference>
<dbReference type="PANTHER" id="PTHR42942">
    <property type="entry name" value="6-O-METHYLGUANINE DNA METHYLTRANSFERASE"/>
    <property type="match status" value="1"/>
</dbReference>
<proteinExistence type="predicted"/>
<dbReference type="PANTHER" id="PTHR42942:SF1">
    <property type="entry name" value="ALKYLTRANSFERASE-LIKE PROTEIN 1"/>
    <property type="match status" value="1"/>
</dbReference>
<dbReference type="InterPro" id="IPR036388">
    <property type="entry name" value="WH-like_DNA-bd_sf"/>
</dbReference>
<dbReference type="GO" id="GO:0006281">
    <property type="term" value="P:DNA repair"/>
    <property type="evidence" value="ECO:0007669"/>
    <property type="project" value="InterPro"/>
</dbReference>
<gene>
    <name evidence="3" type="primary">atl1</name>
    <name evidence="3" type="ORF">CspeluHIS016_0203900</name>
</gene>